<keyword evidence="2" id="KW-1185">Reference proteome</keyword>
<organism evidence="1 2">
    <name type="scientific">Neophaeococcomyces mojaviensis</name>
    <dbReference type="NCBI Taxonomy" id="3383035"/>
    <lineage>
        <taxon>Eukaryota</taxon>
        <taxon>Fungi</taxon>
        <taxon>Dikarya</taxon>
        <taxon>Ascomycota</taxon>
        <taxon>Pezizomycotina</taxon>
        <taxon>Eurotiomycetes</taxon>
        <taxon>Chaetothyriomycetidae</taxon>
        <taxon>Chaetothyriales</taxon>
        <taxon>Chaetothyriales incertae sedis</taxon>
        <taxon>Neophaeococcomyces</taxon>
    </lineage>
</organism>
<dbReference type="EMBL" id="JAPDRQ010000056">
    <property type="protein sequence ID" value="KAJ9658019.1"/>
    <property type="molecule type" value="Genomic_DNA"/>
</dbReference>
<dbReference type="Proteomes" id="UP001172386">
    <property type="component" value="Unassembled WGS sequence"/>
</dbReference>
<reference evidence="1" key="1">
    <citation type="submission" date="2022-10" db="EMBL/GenBank/DDBJ databases">
        <title>Culturing micro-colonial fungi from biological soil crusts in the Mojave desert and describing Neophaeococcomyces mojavensis, and introducing the new genera and species Taxawa tesnikishii.</title>
        <authorList>
            <person name="Kurbessoian T."/>
            <person name="Stajich J.E."/>
        </authorList>
    </citation>
    <scope>NUCLEOTIDE SEQUENCE</scope>
    <source>
        <strain evidence="1">JES_112</strain>
    </source>
</reference>
<name>A0ACC3AAQ5_9EURO</name>
<accession>A0ACC3AAQ5</accession>
<gene>
    <name evidence="1" type="ORF">H2198_003988</name>
</gene>
<sequence length="388" mass="41048">MTDFNLEKLPSLNEARLQPVALSKSLDSTPDIAKVEKCLRKDFEEFVRLRSTPAPYAGRLGGNQEFVVDPSDPSAQSLLEKTPDAAPWMSLRATLSFAGFKEPTLWKAALMEGMATMMLCYITVMLSLSPALNVAAPLPVTGPAGVFGTANFIGPVMGAITNVIVLSLFIFSFGAVSGGHMNPLITIATFFCRMTTLPRMVLYVAFQIAGATLAGLLVRGSVNNIHWKAGGCFVDPNLVNTRQMFTLEFASCLTMLFLAFGVGLDPRQASTFGPALAPILVGFVLGVTCLATAFAVPGFGGAGMNPGRCFAVWIGSGKSLGVTGANAELGYAGPNGGRLWIYWVAAIAAGMCHAAFYQLVPPWSTGGQGKLEVNQPKPQKDAIGQPKV</sequence>
<protein>
    <submittedName>
        <fullName evidence="1">Uncharacterized protein</fullName>
    </submittedName>
</protein>
<evidence type="ECO:0000313" key="1">
    <source>
        <dbReference type="EMBL" id="KAJ9658019.1"/>
    </source>
</evidence>
<evidence type="ECO:0000313" key="2">
    <source>
        <dbReference type="Proteomes" id="UP001172386"/>
    </source>
</evidence>
<comment type="caution">
    <text evidence="1">The sequence shown here is derived from an EMBL/GenBank/DDBJ whole genome shotgun (WGS) entry which is preliminary data.</text>
</comment>
<proteinExistence type="predicted"/>